<evidence type="ECO:0000256" key="3">
    <source>
        <dbReference type="SAM" id="Phobius"/>
    </source>
</evidence>
<comment type="caution">
    <text evidence="4">The sequence shown here is derived from an EMBL/GenBank/DDBJ whole genome shotgun (WGS) entry which is preliminary data.</text>
</comment>
<dbReference type="Gene3D" id="3.40.50.1820">
    <property type="entry name" value="alpha/beta hydrolase"/>
    <property type="match status" value="1"/>
</dbReference>
<dbReference type="Proteomes" id="UP001557470">
    <property type="component" value="Unassembled WGS sequence"/>
</dbReference>
<dbReference type="PANTHER" id="PTHR10794:SF96">
    <property type="entry name" value="PROTEIN ABHD15-LIKE"/>
    <property type="match status" value="1"/>
</dbReference>
<keyword evidence="3" id="KW-0472">Membrane</keyword>
<evidence type="ECO:0000256" key="2">
    <source>
        <dbReference type="SAM" id="MobiDB-lite"/>
    </source>
</evidence>
<evidence type="ECO:0000313" key="4">
    <source>
        <dbReference type="EMBL" id="KAL0994819.1"/>
    </source>
</evidence>
<dbReference type="InterPro" id="IPR050960">
    <property type="entry name" value="AB_hydrolase_4_sf"/>
</dbReference>
<dbReference type="PANTHER" id="PTHR10794">
    <property type="entry name" value="ABHYDROLASE DOMAIN-CONTAINING PROTEIN"/>
    <property type="match status" value="1"/>
</dbReference>
<evidence type="ECO:0000256" key="1">
    <source>
        <dbReference type="ARBA" id="ARBA00010884"/>
    </source>
</evidence>
<keyword evidence="3" id="KW-1133">Transmembrane helix</keyword>
<organism evidence="4 5">
    <name type="scientific">Umbra pygmaea</name>
    <name type="common">Eastern mudminnow</name>
    <dbReference type="NCBI Taxonomy" id="75934"/>
    <lineage>
        <taxon>Eukaryota</taxon>
        <taxon>Metazoa</taxon>
        <taxon>Chordata</taxon>
        <taxon>Craniata</taxon>
        <taxon>Vertebrata</taxon>
        <taxon>Euteleostomi</taxon>
        <taxon>Actinopterygii</taxon>
        <taxon>Neopterygii</taxon>
        <taxon>Teleostei</taxon>
        <taxon>Protacanthopterygii</taxon>
        <taxon>Esociformes</taxon>
        <taxon>Umbridae</taxon>
        <taxon>Umbra</taxon>
    </lineage>
</organism>
<feature type="transmembrane region" description="Helical" evidence="3">
    <location>
        <begin position="6"/>
        <end position="26"/>
    </location>
</feature>
<comment type="similarity">
    <text evidence="1">Belongs to the AB hydrolase superfamily. AB hydrolase 4 family.</text>
</comment>
<dbReference type="InterPro" id="IPR029058">
    <property type="entry name" value="AB_hydrolase_fold"/>
</dbReference>
<evidence type="ECO:0000313" key="5">
    <source>
        <dbReference type="Proteomes" id="UP001557470"/>
    </source>
</evidence>
<proteinExistence type="inferred from homology"/>
<keyword evidence="5" id="KW-1185">Reference proteome</keyword>
<dbReference type="EMBL" id="JAGEUA010000003">
    <property type="protein sequence ID" value="KAL0994819.1"/>
    <property type="molecule type" value="Genomic_DNA"/>
</dbReference>
<feature type="region of interest" description="Disordered" evidence="2">
    <location>
        <begin position="381"/>
        <end position="435"/>
    </location>
</feature>
<feature type="compositionally biased region" description="Polar residues" evidence="2">
    <location>
        <begin position="381"/>
        <end position="393"/>
    </location>
</feature>
<reference evidence="4 5" key="1">
    <citation type="submission" date="2024-06" db="EMBL/GenBank/DDBJ databases">
        <authorList>
            <person name="Pan Q."/>
            <person name="Wen M."/>
            <person name="Jouanno E."/>
            <person name="Zahm M."/>
            <person name="Klopp C."/>
            <person name="Cabau C."/>
            <person name="Louis A."/>
            <person name="Berthelot C."/>
            <person name="Parey E."/>
            <person name="Roest Crollius H."/>
            <person name="Montfort J."/>
            <person name="Robinson-Rechavi M."/>
            <person name="Bouchez O."/>
            <person name="Lampietro C."/>
            <person name="Lopez Roques C."/>
            <person name="Donnadieu C."/>
            <person name="Postlethwait J."/>
            <person name="Bobe J."/>
            <person name="Verreycken H."/>
            <person name="Guiguen Y."/>
        </authorList>
    </citation>
    <scope>NUCLEOTIDE SEQUENCE [LARGE SCALE GENOMIC DNA]</scope>
    <source>
        <strain evidence="4">Up_M1</strain>
        <tissue evidence="4">Testis</tissue>
    </source>
</reference>
<name>A0ABD0X9N7_UMBPY</name>
<protein>
    <submittedName>
        <fullName evidence="4">Uncharacterized protein</fullName>
    </submittedName>
</protein>
<dbReference type="AlphaFoldDB" id="A0ABD0X9N7"/>
<keyword evidence="3" id="KW-0812">Transmembrane</keyword>
<gene>
    <name evidence="4" type="ORF">UPYG_G00127550</name>
</gene>
<feature type="region of interest" description="Disordered" evidence="2">
    <location>
        <begin position="556"/>
        <end position="614"/>
    </location>
</feature>
<dbReference type="SUPFAM" id="SSF53474">
    <property type="entry name" value="alpha/beta-Hydrolases"/>
    <property type="match status" value="1"/>
</dbReference>
<sequence>MSSGCVWFQGVFCLLPSMLLLLLSLAIRWPPVQRWAKLGMRAVAWGLWVSLCWLLELPIHYPETEPGWAKPGDARRVRAQLQQRECGSDPKTECAPVPEPTVTCKPTALAQFLLRHCDSLASPKLAQWPWGDPHLQTLTSLVWAGLTGGDQRPEEVTFTRDNLLLKDGGVVALDWAVKVKGEGSAGRARRRELHPGGKALGCHTSTPPILLLVPHYGGGVTPHLRRLCELALRQGFYALVFHRRGTAGCPLTTPRLTEYGDPADLVQTVTYVRSQHPSSVLVAVSEGSGSGLLLSYLGECGSSSYLMAAACISPVLTAQKWFDTPLPPVYRWGTLVHRKLQLSRYAEALRHVLDVDQALSCSSHREFEQTLFCVSPCPQANVPQPQPRQTHTPETSDHTSKLLHPPGASKHNSGMPARTTGARPGANTSLPFRKGPDGIGVAAAWELGGRSRRAEDWESYWERNEPLRDADEVAVPVLCLCSRDDPLLLPASDLPLTLFQNNPYFLLALTGTGGHCGFGLEEGGGGQGAGGVCWSHVAVLDYFRVVAEFLSGEEQERVAGLDGQGGQRGRTMLPPRRRRAAMGRRDRPSLRSQQEHSAGPGEDVQFTWQRSYTR</sequence>
<accession>A0ABD0X9N7</accession>